<dbReference type="AlphaFoldDB" id="A0A9Y1BKL7"/>
<evidence type="ECO:0000256" key="3">
    <source>
        <dbReference type="ARBA" id="ARBA00022806"/>
    </source>
</evidence>
<dbReference type="InterPro" id="IPR014001">
    <property type="entry name" value="Helicase_ATP-bd"/>
</dbReference>
<evidence type="ECO:0000259" key="5">
    <source>
        <dbReference type="PROSITE" id="PS51192"/>
    </source>
</evidence>
<dbReference type="PROSITE" id="PS51192">
    <property type="entry name" value="HELICASE_ATP_BIND_1"/>
    <property type="match status" value="1"/>
</dbReference>
<keyword evidence="4" id="KW-0067">ATP-binding</keyword>
<dbReference type="GO" id="GO:0140097">
    <property type="term" value="F:catalytic activity, acting on DNA"/>
    <property type="evidence" value="ECO:0007669"/>
    <property type="project" value="UniProtKB-ARBA"/>
</dbReference>
<dbReference type="InterPro" id="IPR050474">
    <property type="entry name" value="Hel308_SKI2-like"/>
</dbReference>
<reference evidence="7" key="1">
    <citation type="journal article" date="2022" name="Nat. Microbiol.">
        <title>Unique mobile elements and scalable gene flow at the prokaryote-eukaryote boundary revealed by circularized Asgard archaea genomes.</title>
        <authorList>
            <person name="Wu F."/>
            <person name="Speth D.R."/>
            <person name="Philosof A."/>
            <person name="Cremiere A."/>
            <person name="Narayanan A."/>
            <person name="Barco R.A."/>
            <person name="Connon S.A."/>
            <person name="Amend J.P."/>
            <person name="Antoshechkin I.A."/>
            <person name="Orphan V.J."/>
        </authorList>
    </citation>
    <scope>NUCLEOTIDE SEQUENCE</scope>
    <source>
        <strain evidence="7">PM71</strain>
    </source>
</reference>
<gene>
    <name evidence="7" type="ORF">K9W45_13195</name>
</gene>
<accession>A0A9Y1BKL7</accession>
<proteinExistence type="predicted"/>
<dbReference type="Pfam" id="PF19131">
    <property type="entry name" value="DUF5814"/>
    <property type="match status" value="1"/>
</dbReference>
<name>A0A9Y1BKL7_9ARCH</name>
<dbReference type="PANTHER" id="PTHR47961:SF1">
    <property type="entry name" value="ATP-DEPENDENT HELICASE MJ1401-RELATED"/>
    <property type="match status" value="1"/>
</dbReference>
<keyword evidence="1" id="KW-0547">Nucleotide-binding</keyword>
<dbReference type="InterPro" id="IPR001650">
    <property type="entry name" value="Helicase_C-like"/>
</dbReference>
<dbReference type="PANTHER" id="PTHR47961">
    <property type="entry name" value="DNA POLYMERASE THETA, PUTATIVE (AFU_ORTHOLOGUE AFUA_1G05260)-RELATED"/>
    <property type="match status" value="1"/>
</dbReference>
<dbReference type="Gene3D" id="3.40.50.300">
    <property type="entry name" value="P-loop containing nucleotide triphosphate hydrolases"/>
    <property type="match status" value="2"/>
</dbReference>
<feature type="domain" description="Helicase ATP-binding" evidence="5">
    <location>
        <begin position="245"/>
        <end position="421"/>
    </location>
</feature>
<keyword evidence="2" id="KW-0378">Hydrolase</keyword>
<evidence type="ECO:0000256" key="2">
    <source>
        <dbReference type="ARBA" id="ARBA00022801"/>
    </source>
</evidence>
<dbReference type="InterPro" id="IPR043852">
    <property type="entry name" value="DUF5814"/>
</dbReference>
<evidence type="ECO:0000313" key="7">
    <source>
        <dbReference type="EMBL" id="UJG40778.1"/>
    </source>
</evidence>
<feature type="domain" description="Helicase C-terminal" evidence="6">
    <location>
        <begin position="440"/>
        <end position="615"/>
    </location>
</feature>
<dbReference type="Pfam" id="PF00271">
    <property type="entry name" value="Helicase_C"/>
    <property type="match status" value="1"/>
</dbReference>
<dbReference type="SMART" id="SM00490">
    <property type="entry name" value="HELICc"/>
    <property type="match status" value="1"/>
</dbReference>
<dbReference type="GO" id="GO:0016787">
    <property type="term" value="F:hydrolase activity"/>
    <property type="evidence" value="ECO:0007669"/>
    <property type="project" value="UniProtKB-KW"/>
</dbReference>
<evidence type="ECO:0000256" key="4">
    <source>
        <dbReference type="ARBA" id="ARBA00022840"/>
    </source>
</evidence>
<keyword evidence="3" id="KW-0347">Helicase</keyword>
<organism evidence="7">
    <name type="scientific">Candidatus Heimdallarchaeum aukensis</name>
    <dbReference type="NCBI Taxonomy" id="2876573"/>
    <lineage>
        <taxon>Archaea</taxon>
        <taxon>Promethearchaeati</taxon>
        <taxon>Candidatus Heimdallarchaeota</taxon>
        <taxon>Candidatus Heimdallarchaeia (ex Rinke et al. 2021) (nom. nud.)</taxon>
        <taxon>Candidatus Heimdallarchaeales</taxon>
        <taxon>Candidatus Heimdallarchaeaceae</taxon>
        <taxon>Candidatus Heimdallarchaeum</taxon>
    </lineage>
</organism>
<evidence type="ECO:0000256" key="1">
    <source>
        <dbReference type="ARBA" id="ARBA00022741"/>
    </source>
</evidence>
<dbReference type="GO" id="GO:0005524">
    <property type="term" value="F:ATP binding"/>
    <property type="evidence" value="ECO:0007669"/>
    <property type="project" value="UniProtKB-KW"/>
</dbReference>
<dbReference type="GO" id="GO:0003676">
    <property type="term" value="F:nucleic acid binding"/>
    <property type="evidence" value="ECO:0007669"/>
    <property type="project" value="InterPro"/>
</dbReference>
<dbReference type="InterPro" id="IPR027417">
    <property type="entry name" value="P-loop_NTPase"/>
</dbReference>
<dbReference type="InterPro" id="IPR011545">
    <property type="entry name" value="DEAD/DEAH_box_helicase_dom"/>
</dbReference>
<dbReference type="EMBL" id="CP084166">
    <property type="protein sequence ID" value="UJG40778.1"/>
    <property type="molecule type" value="Genomic_DNA"/>
</dbReference>
<sequence>MKIPKPYIAVLFNFNKEKLSTDIIYFYISGKKDKKAVAHCRLQFIYEKNLLRVYKYLKLGRNTVKYIRPKEATEDLKNASYLVVEKSDLPFDQKGFIEYFNTFKIKKPKIANICRYCLNKQKWTELSEEDNVRFKGKSICKLCIRRELITEIKRTSINFSAGIIKFYEQQARRKGSLDEVLNSITLGVESNINDKESTLFDIIRASKPDISLKVEDLKTIPSRFKELLIKEGVKNFLPAQKLALESGLLEKKDLLIVAGTSSGKTLIGELAGITNLIKEKKKFIYLSPLVALTNQKYEQFRKRYRKIGFKTSIKVGMSRILTDIEKPIVDGSLQSDIIVATYEALDFVLRDGRAKELGNVGTICIDEIQMLMAKERGFRLNGLITRLKALFPRAQFIYLSATIGNPKELAKELNSKPVIYTDRPIPLERHVILTDSEEQRINFLIDLCRKEERVKSSMGYKGQTLVFTNSRKGCEKIASLLTKKGVRATHYHAGLTYSQRKRIESKFETGAFSTVVTTIALGAGVDFPASLVIFENLAMGAEWLTVAEFHQMLGRAGRFGFHDKGKVYLLVEPGRKIYSRQDLTEEQIAFKLLTQPIEPVEPVLDTIEEQEEVLAIINAVSKVKIDTRDKMIFSNLLGRTNKLSNIIKDLVKMEMLEFKDKTIYPTKLGKATSLSFLAPPFALRLVQEIKRRQKNIKSKELVLDLAVSIRPFTAAYLSSRLQAEVERLLKSTISTSVFSGAILDLYSGESWGIDRKPSSFILDTFSKWTKEIFVCDCPEKPFCDCGEKTFSKIIVNYRLNGYNPTRISTEIRKNLNIQVYPGDIYSWLDQIVHSLEAVKRLSSVLKEIEIEKTSKNIGKRIENPKIQEL</sequence>
<evidence type="ECO:0000259" key="6">
    <source>
        <dbReference type="PROSITE" id="PS51194"/>
    </source>
</evidence>
<dbReference type="PROSITE" id="PS51194">
    <property type="entry name" value="HELICASE_CTER"/>
    <property type="match status" value="1"/>
</dbReference>
<dbReference type="SUPFAM" id="SSF52540">
    <property type="entry name" value="P-loop containing nucleoside triphosphate hydrolases"/>
    <property type="match status" value="1"/>
</dbReference>
<dbReference type="Gene3D" id="1.10.3380.30">
    <property type="match status" value="1"/>
</dbReference>
<dbReference type="Pfam" id="PF00270">
    <property type="entry name" value="DEAD"/>
    <property type="match status" value="1"/>
</dbReference>
<protein>
    <submittedName>
        <fullName evidence="7">DUF5814 domain-containing protein</fullName>
    </submittedName>
</protein>
<dbReference type="Proteomes" id="UP001201020">
    <property type="component" value="Chromosome"/>
</dbReference>
<dbReference type="SMART" id="SM00487">
    <property type="entry name" value="DEXDc"/>
    <property type="match status" value="1"/>
</dbReference>
<dbReference type="GO" id="GO:0004386">
    <property type="term" value="F:helicase activity"/>
    <property type="evidence" value="ECO:0007669"/>
    <property type="project" value="UniProtKB-KW"/>
</dbReference>